<dbReference type="Gene3D" id="3.90.640.20">
    <property type="entry name" value="Heat-shock cognate protein, ATPase"/>
    <property type="match status" value="1"/>
</dbReference>
<evidence type="ECO:0000259" key="2">
    <source>
        <dbReference type="Pfam" id="PF13739"/>
    </source>
</evidence>
<dbReference type="Proteomes" id="UP000241507">
    <property type="component" value="Chromosome"/>
</dbReference>
<reference evidence="4" key="1">
    <citation type="submission" date="2018-03" db="EMBL/GenBank/DDBJ databases">
        <title>Gramella fulva sp. nov., isolated from a dry surface of tidal flat.</title>
        <authorList>
            <person name="Hwang S.H."/>
            <person name="Hwang W.M."/>
            <person name="Kang K."/>
            <person name="Ahn T.-Y."/>
        </authorList>
    </citation>
    <scope>NUCLEOTIDE SEQUENCE [LARGE SCALE GENOMIC DNA]</scope>
    <source>
        <strain evidence="4">SH35</strain>
    </source>
</reference>
<dbReference type="EMBL" id="CP028136">
    <property type="protein sequence ID" value="AVR44654.1"/>
    <property type="molecule type" value="Genomic_DNA"/>
</dbReference>
<keyword evidence="4" id="KW-1185">Reference proteome</keyword>
<evidence type="ECO:0000313" key="3">
    <source>
        <dbReference type="EMBL" id="AVR44654.1"/>
    </source>
</evidence>
<dbReference type="InterPro" id="IPR021729">
    <property type="entry name" value="DUF3298"/>
</dbReference>
<feature type="domain" description="DUF3298" evidence="1">
    <location>
        <begin position="184"/>
        <end position="255"/>
    </location>
</feature>
<feature type="domain" description="Deacetylase PdaC" evidence="2">
    <location>
        <begin position="61"/>
        <end position="163"/>
    </location>
</feature>
<dbReference type="InterPro" id="IPR025303">
    <property type="entry name" value="PdaC"/>
</dbReference>
<dbReference type="AlphaFoldDB" id="A0A2R3Z319"/>
<dbReference type="Pfam" id="PF13739">
    <property type="entry name" value="PdaC"/>
    <property type="match status" value="1"/>
</dbReference>
<accession>A0A2R3Z319</accession>
<dbReference type="KEGG" id="grs:C7S20_04910"/>
<dbReference type="Pfam" id="PF11738">
    <property type="entry name" value="DUF3298"/>
    <property type="match status" value="1"/>
</dbReference>
<proteinExistence type="predicted"/>
<evidence type="ECO:0000313" key="4">
    <source>
        <dbReference type="Proteomes" id="UP000241507"/>
    </source>
</evidence>
<gene>
    <name evidence="3" type="ORF">C7S20_04910</name>
</gene>
<name>A0A2R3Z319_9FLAO</name>
<organism evidence="3 4">
    <name type="scientific">Christiangramia fulva</name>
    <dbReference type="NCBI Taxonomy" id="2126553"/>
    <lineage>
        <taxon>Bacteria</taxon>
        <taxon>Pseudomonadati</taxon>
        <taxon>Bacteroidota</taxon>
        <taxon>Flavobacteriia</taxon>
        <taxon>Flavobacteriales</taxon>
        <taxon>Flavobacteriaceae</taxon>
        <taxon>Christiangramia</taxon>
    </lineage>
</organism>
<protein>
    <recommendedName>
        <fullName evidence="5">DUF3298/DUF4163 domain-containing protein</fullName>
    </recommendedName>
</protein>
<evidence type="ECO:0000259" key="1">
    <source>
        <dbReference type="Pfam" id="PF11738"/>
    </source>
</evidence>
<evidence type="ECO:0008006" key="5">
    <source>
        <dbReference type="Google" id="ProtNLM"/>
    </source>
</evidence>
<dbReference type="Gene3D" id="3.30.565.40">
    <property type="entry name" value="Fervidobacterium nodosum Rt17-B1 like"/>
    <property type="match status" value="1"/>
</dbReference>
<dbReference type="InterPro" id="IPR037126">
    <property type="entry name" value="PdaC/RsiV-like_sf"/>
</dbReference>
<sequence length="274" mass="31670">MPLPLCCYLTEFAVRKITSLCLVFLLLVSCKEDKKEEKTETSLTFQTKSLSKSLDDCTPENGNCTFISLTFPVASGADYQAEKINREIEKFLVSIVDYQEEEKIEKPEELAEDFIANYKETAEEFPEYELPWEATVTGKIIYQDADIISMEFDTDMFTGGAHGYRSTNYLNFDRKTGKKLTATDLFKDDFKKFVEKDFRKKYEIPSDSNINSTGMFFEDEKFRLPENIGISQKKILLHYNAYEIASYAAGNFNLQYPKKEIQQFLKISDSSMTR</sequence>